<dbReference type="Pfam" id="PF07774">
    <property type="entry name" value="EMC1_C"/>
    <property type="match status" value="1"/>
</dbReference>
<reference evidence="11" key="1">
    <citation type="submission" date="2021-03" db="EMBL/GenBank/DDBJ databases">
        <title>Comparative genomics and phylogenomic investigation of the class Geoglossomycetes provide insights into ecological specialization and systematics.</title>
        <authorList>
            <person name="Melie T."/>
            <person name="Pirro S."/>
            <person name="Miller A.N."/>
            <person name="Quandt A."/>
        </authorList>
    </citation>
    <scope>NUCLEOTIDE SEQUENCE</scope>
    <source>
        <strain evidence="11">CAQ_001_2017</strain>
    </source>
</reference>
<keyword evidence="12" id="KW-1185">Reference proteome</keyword>
<dbReference type="AlphaFoldDB" id="A0A9P8LBZ5"/>
<evidence type="ECO:0000256" key="1">
    <source>
        <dbReference type="ARBA" id="ARBA00004115"/>
    </source>
</evidence>
<keyword evidence="6" id="KW-0256">Endoplasmic reticulum</keyword>
<evidence type="ECO:0000256" key="9">
    <source>
        <dbReference type="ARBA" id="ARBA00023180"/>
    </source>
</evidence>
<accession>A0A9P8LBZ5</accession>
<name>A0A9P8LBZ5_9PEZI</name>
<evidence type="ECO:0000256" key="3">
    <source>
        <dbReference type="ARBA" id="ARBA00020824"/>
    </source>
</evidence>
<dbReference type="Proteomes" id="UP000750711">
    <property type="component" value="Unassembled WGS sequence"/>
</dbReference>
<keyword evidence="8" id="KW-0472">Membrane</keyword>
<organism evidence="11 12">
    <name type="scientific">Trichoglossum hirsutum</name>
    <dbReference type="NCBI Taxonomy" id="265104"/>
    <lineage>
        <taxon>Eukaryota</taxon>
        <taxon>Fungi</taxon>
        <taxon>Dikarya</taxon>
        <taxon>Ascomycota</taxon>
        <taxon>Pezizomycotina</taxon>
        <taxon>Geoglossomycetes</taxon>
        <taxon>Geoglossales</taxon>
        <taxon>Geoglossaceae</taxon>
        <taxon>Trichoglossum</taxon>
    </lineage>
</organism>
<gene>
    <name evidence="11" type="ORF">GP486_004036</name>
</gene>
<evidence type="ECO:0000256" key="2">
    <source>
        <dbReference type="ARBA" id="ARBA00007904"/>
    </source>
</evidence>
<keyword evidence="5" id="KW-0732">Signal</keyword>
<dbReference type="GO" id="GO:0072546">
    <property type="term" value="C:EMC complex"/>
    <property type="evidence" value="ECO:0007669"/>
    <property type="project" value="InterPro"/>
</dbReference>
<proteinExistence type="inferred from homology"/>
<evidence type="ECO:0000256" key="6">
    <source>
        <dbReference type="ARBA" id="ARBA00022824"/>
    </source>
</evidence>
<sequence length="314" mass="34108">MNEGDPVLLSSGLVPRRNVTVIVRGSDGEVRGERYAENGVATTAWEFAPSAGERITELTVRPLHDPVASIGRVLGDRSVMYKYLNPNLLLITTVSDAETKATFTLLDSVSGNILYTTTHYGVDTSRPIVSTMSENWFVYSFWGDVVDPSGAPTSRPSPKGYHLIVSELYESPIPNDRGHLGSATNFSSTHAPPFVKPQAYLIPAPLSALAVTSTRQGITSRQILAFLADTHGIIAIPRVVLNPNRPVDRDPTPAEAEEGLVRYQPALDFDPKWVITHKRDVVGARKIITSPALLESTSLVFAYGVDVFGTRVAP</sequence>
<evidence type="ECO:0000256" key="8">
    <source>
        <dbReference type="ARBA" id="ARBA00023136"/>
    </source>
</evidence>
<dbReference type="InterPro" id="IPR011678">
    <property type="entry name" value="EMC1_C"/>
</dbReference>
<evidence type="ECO:0000256" key="5">
    <source>
        <dbReference type="ARBA" id="ARBA00022729"/>
    </source>
</evidence>
<keyword evidence="7" id="KW-1133">Transmembrane helix</keyword>
<dbReference type="PANTHER" id="PTHR21573">
    <property type="entry name" value="ER MEMBRANE PROTEIN COMPLEX SUBUNIT 1"/>
    <property type="match status" value="1"/>
</dbReference>
<evidence type="ECO:0000256" key="4">
    <source>
        <dbReference type="ARBA" id="ARBA00022692"/>
    </source>
</evidence>
<dbReference type="EMBL" id="JAGHQM010000594">
    <property type="protein sequence ID" value="KAH0559446.1"/>
    <property type="molecule type" value="Genomic_DNA"/>
</dbReference>
<dbReference type="PANTHER" id="PTHR21573:SF0">
    <property type="entry name" value="ER MEMBRANE PROTEIN COMPLEX SUBUNIT 1"/>
    <property type="match status" value="1"/>
</dbReference>
<protein>
    <recommendedName>
        <fullName evidence="3">ER membrane protein complex subunit 1</fullName>
    </recommendedName>
</protein>
<comment type="caution">
    <text evidence="11">The sequence shown here is derived from an EMBL/GenBank/DDBJ whole genome shotgun (WGS) entry which is preliminary data.</text>
</comment>
<comment type="subcellular location">
    <subcellularLocation>
        <location evidence="1">Endoplasmic reticulum membrane</location>
        <topology evidence="1">Single-pass type I membrane protein</topology>
    </subcellularLocation>
</comment>
<keyword evidence="9" id="KW-0325">Glycoprotein</keyword>
<keyword evidence="4" id="KW-0812">Transmembrane</keyword>
<evidence type="ECO:0000256" key="7">
    <source>
        <dbReference type="ARBA" id="ARBA00022989"/>
    </source>
</evidence>
<feature type="domain" description="ER membrane protein complex subunit 1 C-terminal" evidence="10">
    <location>
        <begin position="133"/>
        <end position="314"/>
    </location>
</feature>
<feature type="non-terminal residue" evidence="11">
    <location>
        <position position="314"/>
    </location>
</feature>
<evidence type="ECO:0000259" key="10">
    <source>
        <dbReference type="Pfam" id="PF07774"/>
    </source>
</evidence>
<dbReference type="InterPro" id="IPR026895">
    <property type="entry name" value="EMC1"/>
</dbReference>
<comment type="similarity">
    <text evidence="2">Belongs to the EMC1 family.</text>
</comment>
<evidence type="ECO:0000313" key="12">
    <source>
        <dbReference type="Proteomes" id="UP000750711"/>
    </source>
</evidence>
<evidence type="ECO:0000313" key="11">
    <source>
        <dbReference type="EMBL" id="KAH0559446.1"/>
    </source>
</evidence>
<dbReference type="GO" id="GO:0034975">
    <property type="term" value="P:protein folding in endoplasmic reticulum"/>
    <property type="evidence" value="ECO:0007669"/>
    <property type="project" value="TreeGrafter"/>
</dbReference>